<keyword evidence="11" id="KW-0648">Protein biosynthesis</keyword>
<evidence type="ECO:0000256" key="4">
    <source>
        <dbReference type="ARBA" id="ARBA00022840"/>
    </source>
</evidence>
<dbReference type="Gene3D" id="3.40.50.300">
    <property type="entry name" value="P-loop containing nucleotide triphosphate hydrolases"/>
    <property type="match status" value="2"/>
</dbReference>
<keyword evidence="4 6" id="KW-0067">ATP-binding</keyword>
<dbReference type="PROSITE" id="PS51195">
    <property type="entry name" value="Q_MOTIF"/>
    <property type="match status" value="1"/>
</dbReference>
<dbReference type="SMART" id="SM00487">
    <property type="entry name" value="DEXDc"/>
    <property type="match status" value="1"/>
</dbReference>
<dbReference type="PROSITE" id="PS00039">
    <property type="entry name" value="DEAD_ATP_HELICASE"/>
    <property type="match status" value="1"/>
</dbReference>
<organism evidence="11 12">
    <name type="scientific">Blattamonas nauphoetae</name>
    <dbReference type="NCBI Taxonomy" id="2049346"/>
    <lineage>
        <taxon>Eukaryota</taxon>
        <taxon>Metamonada</taxon>
        <taxon>Preaxostyla</taxon>
        <taxon>Oxymonadida</taxon>
        <taxon>Blattamonas</taxon>
    </lineage>
</organism>
<evidence type="ECO:0000256" key="3">
    <source>
        <dbReference type="ARBA" id="ARBA00022806"/>
    </source>
</evidence>
<dbReference type="GO" id="GO:0003724">
    <property type="term" value="F:RNA helicase activity"/>
    <property type="evidence" value="ECO:0007669"/>
    <property type="project" value="UniProtKB-EC"/>
</dbReference>
<comment type="caution">
    <text evidence="11">The sequence shown here is derived from an EMBL/GenBank/DDBJ whole genome shotgun (WGS) entry which is preliminary data.</text>
</comment>
<dbReference type="SMART" id="SM00490">
    <property type="entry name" value="HELICc"/>
    <property type="match status" value="1"/>
</dbReference>
<keyword evidence="1 6" id="KW-0547">Nucleotide-binding</keyword>
<dbReference type="Pfam" id="PF00270">
    <property type="entry name" value="DEAD"/>
    <property type="match status" value="1"/>
</dbReference>
<sequence>MTSNPSPNPNQPRRNLTNTGRDITESTEYPPVATFDAMNLKEPLLHGIYSYGFEKPSVIQQKGIIPIVKGRDLVAQAQSGTGKTATFAISSLQMVDPTKNFTQVLILSPTRELAMQSHNVITQIGMYIEGLNIIRLVGGDNVGDAIRRLESHTPHIVVGTPGRINHMLESEHLDISHLRLFILDEADEMLSLGFQDAVLEVNRRLSRNCQTVLVSATMPNEILEITDRLLKNPVRILVPRDELTLDGLRQFYVIVDKEEHKFDTLVDLYEAISVSQCVIFCNFKRKVDFLAQSLEDKQFSVSTIHGSMSQDERNQIMKDFREGNTRVLITTDLLARGIDVQQVSLVLNYDLPQDKENYIHRIGRSARFGRKGIAINFVTQEDASQLKEIQEFYHTQIDEMPENINDLLKQ</sequence>
<keyword evidence="2 6" id="KW-0378">Hydrolase</keyword>
<evidence type="ECO:0000259" key="8">
    <source>
        <dbReference type="PROSITE" id="PS51192"/>
    </source>
</evidence>
<reference evidence="11 12" key="1">
    <citation type="journal article" date="2022" name="bioRxiv">
        <title>Genomics of Preaxostyla Flagellates Illuminates Evolutionary Transitions and the Path Towards Mitochondrial Loss.</title>
        <authorList>
            <person name="Novak L.V.F."/>
            <person name="Treitli S.C."/>
            <person name="Pyrih J."/>
            <person name="Halakuc P."/>
            <person name="Pipaliya S.V."/>
            <person name="Vacek V."/>
            <person name="Brzon O."/>
            <person name="Soukal P."/>
            <person name="Eme L."/>
            <person name="Dacks J.B."/>
            <person name="Karnkowska A."/>
            <person name="Elias M."/>
            <person name="Hampl V."/>
        </authorList>
    </citation>
    <scope>NUCLEOTIDE SEQUENCE [LARGE SCALE GENOMIC DNA]</scope>
    <source>
        <strain evidence="11">NAU3</strain>
        <tissue evidence="11">Gut</tissue>
    </source>
</reference>
<dbReference type="GO" id="GO:0003743">
    <property type="term" value="F:translation initiation factor activity"/>
    <property type="evidence" value="ECO:0007669"/>
    <property type="project" value="UniProtKB-KW"/>
</dbReference>
<evidence type="ECO:0000256" key="6">
    <source>
        <dbReference type="RuleBase" id="RU000492"/>
    </source>
</evidence>
<dbReference type="PROSITE" id="PS51194">
    <property type="entry name" value="HELICASE_CTER"/>
    <property type="match status" value="1"/>
</dbReference>
<protein>
    <submittedName>
        <fullName evidence="11">Eukaryotic initiation factor 4A</fullName>
        <ecNumber evidence="11">3.6.4.13</ecNumber>
    </submittedName>
</protein>
<accession>A0ABQ9YKE5</accession>
<feature type="domain" description="DEAD-box RNA helicase Q" evidence="10">
    <location>
        <begin position="33"/>
        <end position="61"/>
    </location>
</feature>
<evidence type="ECO:0000256" key="2">
    <source>
        <dbReference type="ARBA" id="ARBA00022801"/>
    </source>
</evidence>
<dbReference type="InterPro" id="IPR014001">
    <property type="entry name" value="Helicase_ATP-bd"/>
</dbReference>
<dbReference type="Proteomes" id="UP001281761">
    <property type="component" value="Unassembled WGS sequence"/>
</dbReference>
<feature type="short sequence motif" description="Q motif" evidence="5">
    <location>
        <begin position="33"/>
        <end position="61"/>
    </location>
</feature>
<evidence type="ECO:0000313" key="11">
    <source>
        <dbReference type="EMBL" id="KAK2964222.1"/>
    </source>
</evidence>
<dbReference type="EMBL" id="JARBJD010000003">
    <property type="protein sequence ID" value="KAK2964222.1"/>
    <property type="molecule type" value="Genomic_DNA"/>
</dbReference>
<dbReference type="InterPro" id="IPR000629">
    <property type="entry name" value="RNA-helicase_DEAD-box_CS"/>
</dbReference>
<dbReference type="InterPro" id="IPR011545">
    <property type="entry name" value="DEAD/DEAH_box_helicase_dom"/>
</dbReference>
<gene>
    <name evidence="11" type="ORF">BLNAU_753</name>
</gene>
<dbReference type="InterPro" id="IPR027417">
    <property type="entry name" value="P-loop_NTPase"/>
</dbReference>
<feature type="compositionally biased region" description="Pro residues" evidence="7">
    <location>
        <begin position="1"/>
        <end position="10"/>
    </location>
</feature>
<dbReference type="InterPro" id="IPR001650">
    <property type="entry name" value="Helicase_C-like"/>
</dbReference>
<dbReference type="PROSITE" id="PS51192">
    <property type="entry name" value="HELICASE_ATP_BIND_1"/>
    <property type="match status" value="1"/>
</dbReference>
<keyword evidence="3 6" id="KW-0347">Helicase</keyword>
<feature type="domain" description="Helicase C-terminal" evidence="9">
    <location>
        <begin position="247"/>
        <end position="408"/>
    </location>
</feature>
<dbReference type="EC" id="3.6.4.13" evidence="11"/>
<dbReference type="InterPro" id="IPR050079">
    <property type="entry name" value="DEAD_box_RNA_helicase"/>
</dbReference>
<keyword evidence="11" id="KW-0396">Initiation factor</keyword>
<evidence type="ECO:0000256" key="5">
    <source>
        <dbReference type="PROSITE-ProRule" id="PRU00552"/>
    </source>
</evidence>
<name>A0ABQ9YKE5_9EUKA</name>
<comment type="similarity">
    <text evidence="6">Belongs to the DEAD box helicase family.</text>
</comment>
<dbReference type="InterPro" id="IPR014014">
    <property type="entry name" value="RNA_helicase_DEAD_Q_motif"/>
</dbReference>
<evidence type="ECO:0000256" key="7">
    <source>
        <dbReference type="SAM" id="MobiDB-lite"/>
    </source>
</evidence>
<dbReference type="GO" id="GO:0016787">
    <property type="term" value="F:hydrolase activity"/>
    <property type="evidence" value="ECO:0007669"/>
    <property type="project" value="UniProtKB-KW"/>
</dbReference>
<evidence type="ECO:0000313" key="12">
    <source>
        <dbReference type="Proteomes" id="UP001281761"/>
    </source>
</evidence>
<evidence type="ECO:0000259" key="10">
    <source>
        <dbReference type="PROSITE" id="PS51195"/>
    </source>
</evidence>
<feature type="region of interest" description="Disordered" evidence="7">
    <location>
        <begin position="1"/>
        <end position="27"/>
    </location>
</feature>
<feature type="domain" description="Helicase ATP-binding" evidence="8">
    <location>
        <begin position="64"/>
        <end position="236"/>
    </location>
</feature>
<proteinExistence type="inferred from homology"/>
<keyword evidence="12" id="KW-1185">Reference proteome</keyword>
<dbReference type="PANTHER" id="PTHR47959">
    <property type="entry name" value="ATP-DEPENDENT RNA HELICASE RHLE-RELATED"/>
    <property type="match status" value="1"/>
</dbReference>
<evidence type="ECO:0000259" key="9">
    <source>
        <dbReference type="PROSITE" id="PS51194"/>
    </source>
</evidence>
<dbReference type="CDD" id="cd18787">
    <property type="entry name" value="SF2_C_DEAD"/>
    <property type="match status" value="1"/>
</dbReference>
<dbReference type="SUPFAM" id="SSF52540">
    <property type="entry name" value="P-loop containing nucleoside triphosphate hydrolases"/>
    <property type="match status" value="1"/>
</dbReference>
<evidence type="ECO:0000256" key="1">
    <source>
        <dbReference type="ARBA" id="ARBA00022741"/>
    </source>
</evidence>
<dbReference type="PANTHER" id="PTHR47959:SF1">
    <property type="entry name" value="ATP-DEPENDENT RNA HELICASE DBPA"/>
    <property type="match status" value="1"/>
</dbReference>
<dbReference type="Pfam" id="PF00271">
    <property type="entry name" value="Helicase_C"/>
    <property type="match status" value="1"/>
</dbReference>